<evidence type="ECO:0000313" key="1">
    <source>
        <dbReference type="EMBL" id="OXU20783.1"/>
    </source>
</evidence>
<proteinExistence type="predicted"/>
<name>A0A232EQZ1_9HYME</name>
<dbReference type="Proteomes" id="UP000215335">
    <property type="component" value="Unassembled WGS sequence"/>
</dbReference>
<accession>A0A232EQZ1</accession>
<evidence type="ECO:0008006" key="3">
    <source>
        <dbReference type="Google" id="ProtNLM"/>
    </source>
</evidence>
<comment type="caution">
    <text evidence="1">The sequence shown here is derived from an EMBL/GenBank/DDBJ whole genome shotgun (WGS) entry which is preliminary data.</text>
</comment>
<protein>
    <recommendedName>
        <fullName evidence="3">Retrotransposon gag domain-containing protein</fullName>
    </recommendedName>
</protein>
<organism evidence="1 2">
    <name type="scientific">Trichomalopsis sarcophagae</name>
    <dbReference type="NCBI Taxonomy" id="543379"/>
    <lineage>
        <taxon>Eukaryota</taxon>
        <taxon>Metazoa</taxon>
        <taxon>Ecdysozoa</taxon>
        <taxon>Arthropoda</taxon>
        <taxon>Hexapoda</taxon>
        <taxon>Insecta</taxon>
        <taxon>Pterygota</taxon>
        <taxon>Neoptera</taxon>
        <taxon>Endopterygota</taxon>
        <taxon>Hymenoptera</taxon>
        <taxon>Apocrita</taxon>
        <taxon>Proctotrupomorpha</taxon>
        <taxon>Chalcidoidea</taxon>
        <taxon>Pteromalidae</taxon>
        <taxon>Pteromalinae</taxon>
        <taxon>Trichomalopsis</taxon>
    </lineage>
</organism>
<keyword evidence="2" id="KW-1185">Reference proteome</keyword>
<dbReference type="EMBL" id="NNAY01002684">
    <property type="protein sequence ID" value="OXU20783.1"/>
    <property type="molecule type" value="Genomic_DNA"/>
</dbReference>
<reference evidence="1 2" key="1">
    <citation type="journal article" date="2017" name="Curr. Biol.">
        <title>The Evolution of Venom by Co-option of Single-Copy Genes.</title>
        <authorList>
            <person name="Martinson E.O."/>
            <person name="Mrinalini"/>
            <person name="Kelkar Y.D."/>
            <person name="Chang C.H."/>
            <person name="Werren J.H."/>
        </authorList>
    </citation>
    <scope>NUCLEOTIDE SEQUENCE [LARGE SCALE GENOMIC DNA]</scope>
    <source>
        <strain evidence="1 2">Alberta</strain>
        <tissue evidence="1">Whole body</tissue>
    </source>
</reference>
<evidence type="ECO:0000313" key="2">
    <source>
        <dbReference type="Proteomes" id="UP000215335"/>
    </source>
</evidence>
<gene>
    <name evidence="1" type="ORF">TSAR_002220</name>
</gene>
<sequence length="682" mass="76485">MTSSLTLADLTIFKENVNTRLSDWIQNLSSVEVNEALSHLELHTNVSNLEEDAARRDELCVTFIQSAASPEDLRNDGLTVIDAEKALENSRHENIQLPSSSPHDCQKDQDMSLTMTVYSRPQMYIEADLINFETLQVPTLLYTIAINNVAPSHFSTTIPETTNTTASTGAHYSGAIGTQATVASTTLQNIASSSQNIDIKNPVRTVLPNGDVQFISFAVATELQRAWISERELQNNLLDMNNYILEQAETVRSLSSKIVDLEEVTKDLHKQLKSCAKQYQEYLEYFPSEDQKSLRLDNIPDEELLDSMVPTFEKPALFWYRTLRPLWQTYQDFKRAALNNYSRTKRNKRNLVVEAHLRMQWEDEPVRDYIGSLLTILSRFDPPWDLQDQVKLVIDNMFPKLKKKMKIYKGRLTSLQEFLDKAQEAKYDEDGQWRPPPPADQSMLSETAYRPTSKAARAKLASMNLLSASGRRPSVLPSSSPGLLPDLIAAGGCGSPTPKWRQNSLLELQLAWLYEVHLFGLLLLKAVEKRERERVDKFPTALKNPRTFNTISVTGVAQTLHGTASDSPLAMSKSTDVESSCNVDTVASVEVSQYKFKGLYDTGTSRTVLGSLAISLAASLNRRVRPYVGPEARAVDGHYFPIIGSVKLPYTVGGITHLIDVFILSEVDTECTLSERLPRNSA</sequence>
<dbReference type="AlphaFoldDB" id="A0A232EQZ1"/>